<keyword evidence="1" id="KW-0812">Transmembrane</keyword>
<name>N1U5R4_9LEPT</name>
<keyword evidence="1" id="KW-0472">Membrane</keyword>
<organism evidence="2 3">
    <name type="scientific">Leptospira weilii str. Ecochallenge</name>
    <dbReference type="NCBI Taxonomy" id="1049986"/>
    <lineage>
        <taxon>Bacteria</taxon>
        <taxon>Pseudomonadati</taxon>
        <taxon>Spirochaetota</taxon>
        <taxon>Spirochaetia</taxon>
        <taxon>Leptospirales</taxon>
        <taxon>Leptospiraceae</taxon>
        <taxon>Leptospira</taxon>
    </lineage>
</organism>
<evidence type="ECO:0000256" key="1">
    <source>
        <dbReference type="SAM" id="Phobius"/>
    </source>
</evidence>
<dbReference type="InterPro" id="IPR051311">
    <property type="entry name" value="DedA_domain"/>
</dbReference>
<keyword evidence="1" id="KW-1133">Transmembrane helix</keyword>
<feature type="transmembrane region" description="Helical" evidence="1">
    <location>
        <begin position="21"/>
        <end position="50"/>
    </location>
</feature>
<protein>
    <submittedName>
        <fullName evidence="2">SNARE-like domain protein</fullName>
    </submittedName>
</protein>
<dbReference type="AlphaFoldDB" id="N1U5R4"/>
<feature type="transmembrane region" description="Helical" evidence="1">
    <location>
        <begin position="130"/>
        <end position="152"/>
    </location>
</feature>
<gene>
    <name evidence="2" type="ORF">LEP1GSC043_4853</name>
</gene>
<feature type="transmembrane region" description="Helical" evidence="1">
    <location>
        <begin position="101"/>
        <end position="124"/>
    </location>
</feature>
<evidence type="ECO:0000313" key="3">
    <source>
        <dbReference type="Proteomes" id="UP000012249"/>
    </source>
</evidence>
<evidence type="ECO:0000313" key="2">
    <source>
        <dbReference type="EMBL" id="EMY13249.1"/>
    </source>
</evidence>
<dbReference type="PANTHER" id="PTHR42709">
    <property type="entry name" value="ALKALINE PHOSPHATASE LIKE PROTEIN"/>
    <property type="match status" value="1"/>
</dbReference>
<proteinExistence type="predicted"/>
<dbReference type="Proteomes" id="UP000012249">
    <property type="component" value="Unassembled WGS sequence"/>
</dbReference>
<accession>N1U5R4</accession>
<comment type="caution">
    <text evidence="2">The sequence shown here is derived from an EMBL/GenBank/DDBJ whole genome shotgun (WGS) entry which is preliminary data.</text>
</comment>
<dbReference type="EMBL" id="AHMI02000245">
    <property type="protein sequence ID" value="EMY13249.1"/>
    <property type="molecule type" value="Genomic_DNA"/>
</dbReference>
<dbReference type="PANTHER" id="PTHR42709:SF4">
    <property type="entry name" value="INNER MEMBRANE PROTEIN YQAA"/>
    <property type="match status" value="1"/>
</dbReference>
<reference evidence="2 3" key="1">
    <citation type="submission" date="2013-02" db="EMBL/GenBank/DDBJ databases">
        <authorList>
            <person name="Harkins D.M."/>
            <person name="Durkin A.S."/>
            <person name="Brinkac L.M."/>
            <person name="Haft D.H."/>
            <person name="Selengut J.D."/>
            <person name="Sanka R."/>
            <person name="DePew J."/>
            <person name="Purushe J."/>
            <person name="Haake D.A."/>
            <person name="Matsunaga J."/>
            <person name="Vinetz J.M."/>
            <person name="Sutton G.G."/>
            <person name="Nierman W.C."/>
            <person name="Fouts D.E."/>
        </authorList>
    </citation>
    <scope>NUCLEOTIDE SEQUENCE [LARGE SCALE GENOMIC DNA]</scope>
    <source>
        <strain evidence="2 3">Ecochallenge</strain>
    </source>
</reference>
<sequence length="154" mass="16988">MLMEQNVWEIFSKLIPMYGGVGLAIVSFAAATILPFSSEAALALAIVSGLSPLEAVVWASFGNCTACIVNYSLGFGSEVFVRKKLESSPTFQNLYQKMSTIGWPILLLSFLPFIGDPITILAGFLRQRLWLFVSIVFTLRIVRYVVLAFALIRS</sequence>